<gene>
    <name evidence="2" type="ORF">V6N11_071235</name>
</gene>
<protein>
    <recommendedName>
        <fullName evidence="1">Reverse transcriptase zinc-binding domain-containing protein</fullName>
    </recommendedName>
</protein>
<dbReference type="Pfam" id="PF13966">
    <property type="entry name" value="zf-RVT"/>
    <property type="match status" value="1"/>
</dbReference>
<accession>A0ABR2TZG3</accession>
<dbReference type="EMBL" id="JBBPBN010000003">
    <property type="protein sequence ID" value="KAK9042881.1"/>
    <property type="molecule type" value="Genomic_DNA"/>
</dbReference>
<proteinExistence type="predicted"/>
<comment type="caution">
    <text evidence="2">The sequence shown here is derived from an EMBL/GenBank/DDBJ whole genome shotgun (WGS) entry which is preliminary data.</text>
</comment>
<organism evidence="2 3">
    <name type="scientific">Hibiscus sabdariffa</name>
    <name type="common">roselle</name>
    <dbReference type="NCBI Taxonomy" id="183260"/>
    <lineage>
        <taxon>Eukaryota</taxon>
        <taxon>Viridiplantae</taxon>
        <taxon>Streptophyta</taxon>
        <taxon>Embryophyta</taxon>
        <taxon>Tracheophyta</taxon>
        <taxon>Spermatophyta</taxon>
        <taxon>Magnoliopsida</taxon>
        <taxon>eudicotyledons</taxon>
        <taxon>Gunneridae</taxon>
        <taxon>Pentapetalae</taxon>
        <taxon>rosids</taxon>
        <taxon>malvids</taxon>
        <taxon>Malvales</taxon>
        <taxon>Malvaceae</taxon>
        <taxon>Malvoideae</taxon>
        <taxon>Hibiscus</taxon>
    </lineage>
</organism>
<evidence type="ECO:0000313" key="2">
    <source>
        <dbReference type="EMBL" id="KAK9042881.1"/>
    </source>
</evidence>
<keyword evidence="3" id="KW-1185">Reference proteome</keyword>
<feature type="domain" description="Reverse transcriptase zinc-binding" evidence="1">
    <location>
        <begin position="49"/>
        <end position="135"/>
    </location>
</feature>
<name>A0ABR2TZG3_9ROSI</name>
<dbReference type="InterPro" id="IPR026960">
    <property type="entry name" value="RVT-Znf"/>
</dbReference>
<reference evidence="2 3" key="1">
    <citation type="journal article" date="2024" name="G3 (Bethesda)">
        <title>Genome assembly of Hibiscus sabdariffa L. provides insights into metabolisms of medicinal natural products.</title>
        <authorList>
            <person name="Kim T."/>
        </authorList>
    </citation>
    <scope>NUCLEOTIDE SEQUENCE [LARGE SCALE GENOMIC DNA]</scope>
    <source>
        <strain evidence="2">TK-2024</strain>
        <tissue evidence="2">Old leaves</tissue>
    </source>
</reference>
<sequence length="154" mass="17976">MDGTGNWDLNKLLTIFSATVILHMIFIKCPDTNDIDDKPFWKMNASHFFSIRSAYESLVNFAWDDKSSYWKIFWTLPVPQCLHLFLWLSYKERLMTNVERCRRSIGQIPSCLCCFVSEETTIHVLHDCQSARAVWMNLIIADCSAGFFYSIVQD</sequence>
<dbReference type="Proteomes" id="UP001396334">
    <property type="component" value="Unassembled WGS sequence"/>
</dbReference>
<evidence type="ECO:0000313" key="3">
    <source>
        <dbReference type="Proteomes" id="UP001396334"/>
    </source>
</evidence>
<evidence type="ECO:0000259" key="1">
    <source>
        <dbReference type="Pfam" id="PF13966"/>
    </source>
</evidence>